<comment type="caution">
    <text evidence="1">The sequence shown here is derived from an EMBL/GenBank/DDBJ whole genome shotgun (WGS) entry which is preliminary data.</text>
</comment>
<name>A0A835YK72_9STRA</name>
<protein>
    <submittedName>
        <fullName evidence="1">Uncharacterized protein</fullName>
    </submittedName>
</protein>
<keyword evidence="2" id="KW-1185">Reference proteome</keyword>
<dbReference type="EMBL" id="JAFCMP010000554">
    <property type="protein sequence ID" value="KAG5175130.1"/>
    <property type="molecule type" value="Genomic_DNA"/>
</dbReference>
<accession>A0A835YK72</accession>
<sequence length="113" mass="12559">MAELLLCCKWLTLACHLICKLHSPAAILHRSLSSMGIDNAILAPSGIEPQRHLLQTSIPKRIEPTNPVLRAALIRDIVGTYLDRRREKEDNQPLPLKLPHLAVTTTGSIRLLS</sequence>
<evidence type="ECO:0000313" key="2">
    <source>
        <dbReference type="Proteomes" id="UP000664859"/>
    </source>
</evidence>
<organism evidence="1 2">
    <name type="scientific">Tribonema minus</name>
    <dbReference type="NCBI Taxonomy" id="303371"/>
    <lineage>
        <taxon>Eukaryota</taxon>
        <taxon>Sar</taxon>
        <taxon>Stramenopiles</taxon>
        <taxon>Ochrophyta</taxon>
        <taxon>PX clade</taxon>
        <taxon>Xanthophyceae</taxon>
        <taxon>Tribonematales</taxon>
        <taxon>Tribonemataceae</taxon>
        <taxon>Tribonema</taxon>
    </lineage>
</organism>
<evidence type="ECO:0000313" key="1">
    <source>
        <dbReference type="EMBL" id="KAG5175130.1"/>
    </source>
</evidence>
<dbReference type="AlphaFoldDB" id="A0A835YK72"/>
<dbReference type="Proteomes" id="UP000664859">
    <property type="component" value="Unassembled WGS sequence"/>
</dbReference>
<proteinExistence type="predicted"/>
<reference evidence="1" key="1">
    <citation type="submission" date="2021-02" db="EMBL/GenBank/DDBJ databases">
        <title>First Annotated Genome of the Yellow-green Alga Tribonema minus.</title>
        <authorList>
            <person name="Mahan K.M."/>
        </authorList>
    </citation>
    <scope>NUCLEOTIDE SEQUENCE</scope>
    <source>
        <strain evidence="1">UTEX B ZZ1240</strain>
    </source>
</reference>
<gene>
    <name evidence="1" type="ORF">JKP88DRAFT_250441</name>
</gene>